<dbReference type="Proteomes" id="UP001519332">
    <property type="component" value="Unassembled WGS sequence"/>
</dbReference>
<evidence type="ECO:0000313" key="2">
    <source>
        <dbReference type="Proteomes" id="UP001519332"/>
    </source>
</evidence>
<protein>
    <recommendedName>
        <fullName evidence="3">Lantibiotic biosynthesis dehydratase C-term</fullName>
    </recommendedName>
</protein>
<proteinExistence type="predicted"/>
<keyword evidence="2" id="KW-1185">Reference proteome</keyword>
<gene>
    <name evidence="1" type="ORF">JOF56_004505</name>
</gene>
<name>A0ABS4TI64_9PSEU</name>
<evidence type="ECO:0008006" key="3">
    <source>
        <dbReference type="Google" id="ProtNLM"/>
    </source>
</evidence>
<accession>A0ABS4TI64</accession>
<dbReference type="RefSeq" id="WP_209641223.1">
    <property type="nucleotide sequence ID" value="NZ_JAGINW010000001.1"/>
</dbReference>
<comment type="caution">
    <text evidence="1">The sequence shown here is derived from an EMBL/GenBank/DDBJ whole genome shotgun (WGS) entry which is preliminary data.</text>
</comment>
<dbReference type="EMBL" id="JAGINW010000001">
    <property type="protein sequence ID" value="MBP2324120.1"/>
    <property type="molecule type" value="Genomic_DNA"/>
</dbReference>
<evidence type="ECO:0000313" key="1">
    <source>
        <dbReference type="EMBL" id="MBP2324120.1"/>
    </source>
</evidence>
<organism evidence="1 2">
    <name type="scientific">Kibdelosporangium banguiense</name>
    <dbReference type="NCBI Taxonomy" id="1365924"/>
    <lineage>
        <taxon>Bacteria</taxon>
        <taxon>Bacillati</taxon>
        <taxon>Actinomycetota</taxon>
        <taxon>Actinomycetes</taxon>
        <taxon>Pseudonocardiales</taxon>
        <taxon>Pseudonocardiaceae</taxon>
        <taxon>Kibdelosporangium</taxon>
    </lineage>
</organism>
<reference evidence="1 2" key="1">
    <citation type="submission" date="2021-03" db="EMBL/GenBank/DDBJ databases">
        <title>Sequencing the genomes of 1000 actinobacteria strains.</title>
        <authorList>
            <person name="Klenk H.-P."/>
        </authorList>
    </citation>
    <scope>NUCLEOTIDE SEQUENCE [LARGE SCALE GENOMIC DNA]</scope>
    <source>
        <strain evidence="1 2">DSM 46670</strain>
    </source>
</reference>
<sequence length="356" mass="39958">MIDVICYYHDPVKAPLLREAVLPAFDAATRLGATGHVERHWLHGPHVRLRLDGPVEAAHAAARMLEKYLADNPSSVRFTEDELLSQARANGLAELIQPPYSPIYPGNTVRIEPTDTTRLHSLLGSDALIDLRTVGLRLGVDAARSSLVDISRVQVAITAMAVHASRYPPGLANGYHSFLSHLEDFLLHSDPDGRVRAKFDQIWERNSAQVVESVERVATGHPTSQLEAAWQAWTIGMRLAAEQTYDSGDLTSTLNPRYGERAYETGDPATIQRYNFAERTKFSEYHTRLWEVDLEHPLVKRPLTVYRFGTNVLYQLLAICDVTPMQRYLAADLMARATQEITGIGWAEHLAQMERR</sequence>